<protein>
    <submittedName>
        <fullName evidence="5">Prostaglandin G/H synthase 2</fullName>
    </submittedName>
</protein>
<dbReference type="PANTHER" id="PTHR11903">
    <property type="entry name" value="PROSTAGLANDIN G/H SYNTHASE"/>
    <property type="match status" value="1"/>
</dbReference>
<evidence type="ECO:0000256" key="2">
    <source>
        <dbReference type="ARBA" id="ARBA00022964"/>
    </source>
</evidence>
<keyword evidence="3" id="KW-0560">Oxidoreductase</keyword>
<dbReference type="GO" id="GO:0004601">
    <property type="term" value="F:peroxidase activity"/>
    <property type="evidence" value="ECO:0007669"/>
    <property type="project" value="InterPro"/>
</dbReference>
<dbReference type="PANTHER" id="PTHR11903:SF39">
    <property type="entry name" value="PROSTAGLANDIN G_H SYNTHASE 2-LIKE"/>
    <property type="match status" value="1"/>
</dbReference>
<dbReference type="SUPFAM" id="SSF48113">
    <property type="entry name" value="Heme-dependent peroxidases"/>
    <property type="match status" value="1"/>
</dbReference>
<dbReference type="InterPro" id="IPR050783">
    <property type="entry name" value="Oxylipin_biosynth_metab"/>
</dbReference>
<dbReference type="EMBL" id="GGMS01010833">
    <property type="protein sequence ID" value="MBY80036.1"/>
    <property type="molecule type" value="Transcribed_RNA"/>
</dbReference>
<dbReference type="GO" id="GO:0004666">
    <property type="term" value="F:prostaglandin-endoperoxide synthase activity"/>
    <property type="evidence" value="ECO:0007669"/>
    <property type="project" value="TreeGrafter"/>
</dbReference>
<dbReference type="AlphaFoldDB" id="A0A2S2QQI6"/>
<dbReference type="GO" id="GO:0006979">
    <property type="term" value="P:response to oxidative stress"/>
    <property type="evidence" value="ECO:0007669"/>
    <property type="project" value="InterPro"/>
</dbReference>
<dbReference type="GO" id="GO:0043005">
    <property type="term" value="C:neuron projection"/>
    <property type="evidence" value="ECO:0007669"/>
    <property type="project" value="TreeGrafter"/>
</dbReference>
<dbReference type="GO" id="GO:0005737">
    <property type="term" value="C:cytoplasm"/>
    <property type="evidence" value="ECO:0007669"/>
    <property type="project" value="TreeGrafter"/>
</dbReference>
<dbReference type="Gene3D" id="1.10.640.10">
    <property type="entry name" value="Haem peroxidase domain superfamily, animal type"/>
    <property type="match status" value="1"/>
</dbReference>
<organism evidence="5">
    <name type="scientific">Sipha flava</name>
    <name type="common">yellow sugarcane aphid</name>
    <dbReference type="NCBI Taxonomy" id="143950"/>
    <lineage>
        <taxon>Eukaryota</taxon>
        <taxon>Metazoa</taxon>
        <taxon>Ecdysozoa</taxon>
        <taxon>Arthropoda</taxon>
        <taxon>Hexapoda</taxon>
        <taxon>Insecta</taxon>
        <taxon>Pterygota</taxon>
        <taxon>Neoptera</taxon>
        <taxon>Paraneoptera</taxon>
        <taxon>Hemiptera</taxon>
        <taxon>Sternorrhyncha</taxon>
        <taxon>Aphidomorpha</taxon>
        <taxon>Aphidoidea</taxon>
        <taxon>Aphididae</taxon>
        <taxon>Sipha</taxon>
    </lineage>
</organism>
<reference evidence="5" key="1">
    <citation type="submission" date="2018-04" db="EMBL/GenBank/DDBJ databases">
        <title>Transcriptome assembly of Sipha flava.</title>
        <authorList>
            <person name="Scully E.D."/>
            <person name="Geib S.M."/>
            <person name="Palmer N.A."/>
            <person name="Koch K."/>
            <person name="Bradshaw J."/>
            <person name="Heng-Moss T."/>
            <person name="Sarath G."/>
        </authorList>
    </citation>
    <scope>NUCLEOTIDE SEQUENCE</scope>
</reference>
<sequence length="152" mass="17136">MLFAMHTLWVREHNRVCDQLAAQHPEWTDEWLYAAARRILVGQMMGIMINDVLNVGGNRWPSKHDSAARWAAGDRPSTTPLEMLLTMMMPSGGAGAHTGFENAKAGSTSFHRDSRSVVRNCSLSVAVERSRRPTTHVRCSTVERRDRETMRS</sequence>
<dbReference type="GO" id="GO:0020037">
    <property type="term" value="F:heme binding"/>
    <property type="evidence" value="ECO:0007669"/>
    <property type="project" value="InterPro"/>
</dbReference>
<dbReference type="GO" id="GO:0046872">
    <property type="term" value="F:metal ion binding"/>
    <property type="evidence" value="ECO:0007669"/>
    <property type="project" value="UniProtKB-KW"/>
</dbReference>
<dbReference type="PROSITE" id="PS50292">
    <property type="entry name" value="PEROXIDASE_3"/>
    <property type="match status" value="1"/>
</dbReference>
<evidence type="ECO:0000256" key="4">
    <source>
        <dbReference type="ARBA" id="ARBA00023004"/>
    </source>
</evidence>
<evidence type="ECO:0000313" key="5">
    <source>
        <dbReference type="EMBL" id="MBY80036.1"/>
    </source>
</evidence>
<dbReference type="OrthoDB" id="6333650at2759"/>
<name>A0A2S2QQI6_9HEMI</name>
<dbReference type="GO" id="GO:0019371">
    <property type="term" value="P:cyclooxygenase pathway"/>
    <property type="evidence" value="ECO:0007669"/>
    <property type="project" value="TreeGrafter"/>
</dbReference>
<accession>A0A2S2QQI6</accession>
<evidence type="ECO:0000256" key="3">
    <source>
        <dbReference type="ARBA" id="ARBA00023002"/>
    </source>
</evidence>
<gene>
    <name evidence="5" type="primary">PTGS2_3</name>
    <name evidence="5" type="ORF">g.16104</name>
</gene>
<keyword evidence="2" id="KW-0223">Dioxygenase</keyword>
<evidence type="ECO:0000256" key="1">
    <source>
        <dbReference type="ARBA" id="ARBA00022723"/>
    </source>
</evidence>
<dbReference type="GO" id="GO:0016702">
    <property type="term" value="F:oxidoreductase activity, acting on single donors with incorporation of molecular oxygen, incorporation of two atoms of oxygen"/>
    <property type="evidence" value="ECO:0007669"/>
    <property type="project" value="TreeGrafter"/>
</dbReference>
<dbReference type="InterPro" id="IPR019791">
    <property type="entry name" value="Haem_peroxidase_animal"/>
</dbReference>
<keyword evidence="1" id="KW-0479">Metal-binding</keyword>
<proteinExistence type="predicted"/>
<dbReference type="InterPro" id="IPR037120">
    <property type="entry name" value="Haem_peroxidase_sf_animal"/>
</dbReference>
<keyword evidence="4" id="KW-0408">Iron</keyword>
<dbReference type="PRINTS" id="PR00457">
    <property type="entry name" value="ANPEROXIDASE"/>
</dbReference>
<dbReference type="InterPro" id="IPR010255">
    <property type="entry name" value="Haem_peroxidase_sf"/>
</dbReference>
<dbReference type="Pfam" id="PF03098">
    <property type="entry name" value="An_peroxidase"/>
    <property type="match status" value="1"/>
</dbReference>